<gene>
    <name evidence="2" type="ORF">SFRICE_012601</name>
</gene>
<accession>A0A2H1V3G1</accession>
<protein>
    <submittedName>
        <fullName evidence="2">SFRICE_012601</fullName>
    </submittedName>
</protein>
<proteinExistence type="predicted"/>
<sequence length="369" mass="40129">MSVSTYELLAGTRVDGAAESNRRRLWTLETSEALQVRCRPFGGYEFKGCWEIGDWEGGVGDPNISIVSPTARHTLQFDCTVGAVAGQLAAAQRVAGSILARSNSLCNPQIVVSGLGVMYQSIIVVIKGNTSHVKEHRIGRPMFSIGQPNQQPISGHCCLFSHGKGLSINHHACSMWVGDFKLVIRNFCPGFFAMVSFTILAYSSCSGLEGCGGLVLTGFSPYDLIILFDYSLKTAQLNLWERHASVRMGRLDQVDTTASQKTDVKQLRLPEAQLPAFPSFAIPDLPTALKFLTPKRPATHLCSKSICRGFNGRFFLRGENHQMTSPALGEARGSVRLLLTKNHPVPTPACRAGAPVNPLGSPQLRFNGR</sequence>
<name>A0A2H1V3G1_SPOFR</name>
<organism evidence="2">
    <name type="scientific">Spodoptera frugiperda</name>
    <name type="common">Fall armyworm</name>
    <dbReference type="NCBI Taxonomy" id="7108"/>
    <lineage>
        <taxon>Eukaryota</taxon>
        <taxon>Metazoa</taxon>
        <taxon>Ecdysozoa</taxon>
        <taxon>Arthropoda</taxon>
        <taxon>Hexapoda</taxon>
        <taxon>Insecta</taxon>
        <taxon>Pterygota</taxon>
        <taxon>Neoptera</taxon>
        <taxon>Endopterygota</taxon>
        <taxon>Lepidoptera</taxon>
        <taxon>Glossata</taxon>
        <taxon>Ditrysia</taxon>
        <taxon>Noctuoidea</taxon>
        <taxon>Noctuidae</taxon>
        <taxon>Amphipyrinae</taxon>
        <taxon>Spodoptera</taxon>
    </lineage>
</organism>
<evidence type="ECO:0000256" key="1">
    <source>
        <dbReference type="SAM" id="MobiDB-lite"/>
    </source>
</evidence>
<dbReference type="EMBL" id="ODYU01000499">
    <property type="protein sequence ID" value="SOQ35380.1"/>
    <property type="molecule type" value="Genomic_DNA"/>
</dbReference>
<reference evidence="2" key="1">
    <citation type="submission" date="2016-07" db="EMBL/GenBank/DDBJ databases">
        <authorList>
            <person name="Bretaudeau A."/>
        </authorList>
    </citation>
    <scope>NUCLEOTIDE SEQUENCE</scope>
    <source>
        <strain evidence="2">Rice</strain>
        <tissue evidence="2">Whole body</tissue>
    </source>
</reference>
<dbReference type="AlphaFoldDB" id="A0A2H1V3G1"/>
<feature type="region of interest" description="Disordered" evidence="1">
    <location>
        <begin position="349"/>
        <end position="369"/>
    </location>
</feature>
<evidence type="ECO:0000313" key="2">
    <source>
        <dbReference type="EMBL" id="SOQ35380.1"/>
    </source>
</evidence>